<evidence type="ECO:0000313" key="1">
    <source>
        <dbReference type="EMBL" id="KAF8391647.1"/>
    </source>
</evidence>
<reference evidence="1 2" key="1">
    <citation type="submission" date="2020-04" db="EMBL/GenBank/DDBJ databases">
        <title>Plant Genome Project.</title>
        <authorList>
            <person name="Zhang R.-G."/>
        </authorList>
    </citation>
    <scope>NUCLEOTIDE SEQUENCE [LARGE SCALE GENOMIC DNA]</scope>
    <source>
        <strain evidence="1">YNK0</strain>
        <tissue evidence="1">Leaf</tissue>
    </source>
</reference>
<organism evidence="1 2">
    <name type="scientific">Tetracentron sinense</name>
    <name type="common">Spur-leaf</name>
    <dbReference type="NCBI Taxonomy" id="13715"/>
    <lineage>
        <taxon>Eukaryota</taxon>
        <taxon>Viridiplantae</taxon>
        <taxon>Streptophyta</taxon>
        <taxon>Embryophyta</taxon>
        <taxon>Tracheophyta</taxon>
        <taxon>Spermatophyta</taxon>
        <taxon>Magnoliopsida</taxon>
        <taxon>Trochodendrales</taxon>
        <taxon>Trochodendraceae</taxon>
        <taxon>Tetracentron</taxon>
    </lineage>
</organism>
<dbReference type="PANTHER" id="PTHR48165">
    <property type="entry name" value="BNAC03G44900D PROTEIN"/>
    <property type="match status" value="1"/>
</dbReference>
<proteinExistence type="predicted"/>
<name>A0A834YNM9_TETSI</name>
<keyword evidence="2" id="KW-1185">Reference proteome</keyword>
<evidence type="ECO:0000313" key="2">
    <source>
        <dbReference type="Proteomes" id="UP000655225"/>
    </source>
</evidence>
<dbReference type="EMBL" id="JABCRI010000017">
    <property type="protein sequence ID" value="KAF8391647.1"/>
    <property type="molecule type" value="Genomic_DNA"/>
</dbReference>
<dbReference type="AlphaFoldDB" id="A0A834YNM9"/>
<accession>A0A834YNM9</accession>
<dbReference type="Proteomes" id="UP000655225">
    <property type="component" value="Unassembled WGS sequence"/>
</dbReference>
<dbReference type="PANTHER" id="PTHR48165:SF1">
    <property type="entry name" value="TRANSMEMBRANE PROTEIN"/>
    <property type="match status" value="1"/>
</dbReference>
<sequence>MLHLLATLKRKLKNIRKGSRVGDENMPTFVHDMNGTRQLPRWNGLSVLYRVVTEPLSCFCHSHANGADGLWVSGEYGQMSADINYLMVNDSMRYAILM</sequence>
<dbReference type="OMA" id="MNHEPSS"/>
<dbReference type="OrthoDB" id="1857384at2759"/>
<gene>
    <name evidence="1" type="ORF">HHK36_023954</name>
</gene>
<protein>
    <submittedName>
        <fullName evidence="1">Uncharacterized protein</fullName>
    </submittedName>
</protein>
<comment type="caution">
    <text evidence="1">The sequence shown here is derived from an EMBL/GenBank/DDBJ whole genome shotgun (WGS) entry which is preliminary data.</text>
</comment>